<dbReference type="InterPro" id="IPR002130">
    <property type="entry name" value="Cyclophilin-type_PPIase_dom"/>
</dbReference>
<proteinExistence type="predicted"/>
<organism evidence="7">
    <name type="scientific">Selaginella moellendorffii</name>
    <name type="common">Spikemoss</name>
    <dbReference type="NCBI Taxonomy" id="88036"/>
    <lineage>
        <taxon>Eukaryota</taxon>
        <taxon>Viridiplantae</taxon>
        <taxon>Streptophyta</taxon>
        <taxon>Embryophyta</taxon>
        <taxon>Tracheophyta</taxon>
        <taxon>Lycopodiopsida</taxon>
        <taxon>Selaginellales</taxon>
        <taxon>Selaginellaceae</taxon>
        <taxon>Selaginella</taxon>
    </lineage>
</organism>
<dbReference type="InParanoid" id="D8S8N1"/>
<dbReference type="FunCoup" id="D8S8N1">
    <property type="interactions" value="3920"/>
</dbReference>
<keyword evidence="3" id="KW-0539">Nucleus</keyword>
<evidence type="ECO:0000256" key="4">
    <source>
        <dbReference type="SAM" id="MobiDB-lite"/>
    </source>
</evidence>
<dbReference type="PROSITE" id="PS00170">
    <property type="entry name" value="CSA_PPIASE_1"/>
    <property type="match status" value="1"/>
</dbReference>
<dbReference type="eggNOG" id="KOG0885">
    <property type="taxonomic scope" value="Eukaryota"/>
</dbReference>
<dbReference type="FunFam" id="2.40.100.10:FF:000007">
    <property type="entry name" value="Peptidyl-prolyl cis-trans isomerase CWC27 homolog"/>
    <property type="match status" value="1"/>
</dbReference>
<accession>D8S8N1</accession>
<dbReference type="PROSITE" id="PS50072">
    <property type="entry name" value="CSA_PPIASE_2"/>
    <property type="match status" value="1"/>
</dbReference>
<dbReference type="SUPFAM" id="SSF50891">
    <property type="entry name" value="Cyclophilin-like"/>
    <property type="match status" value="1"/>
</dbReference>
<protein>
    <recommendedName>
        <fullName evidence="5">PPIase cyclophilin-type domain-containing protein</fullName>
    </recommendedName>
</protein>
<dbReference type="Gramene" id="EFJ19070">
    <property type="protein sequence ID" value="EFJ19070"/>
    <property type="gene ID" value="SELMODRAFT_111635"/>
</dbReference>
<keyword evidence="2" id="KW-0143">Chaperone</keyword>
<feature type="region of interest" description="Disordered" evidence="4">
    <location>
        <begin position="360"/>
        <end position="380"/>
    </location>
</feature>
<evidence type="ECO:0000256" key="2">
    <source>
        <dbReference type="ARBA" id="ARBA00023186"/>
    </source>
</evidence>
<evidence type="ECO:0000313" key="7">
    <source>
        <dbReference type="Proteomes" id="UP000001514"/>
    </source>
</evidence>
<dbReference type="InterPro" id="IPR044666">
    <property type="entry name" value="Cyclophilin_A-like"/>
</dbReference>
<dbReference type="PRINTS" id="PR00153">
    <property type="entry name" value="CSAPPISMRASE"/>
</dbReference>
<dbReference type="Proteomes" id="UP000001514">
    <property type="component" value="Unassembled WGS sequence"/>
</dbReference>
<dbReference type="CDD" id="cd01925">
    <property type="entry name" value="cyclophilin_CeCYP16-like"/>
    <property type="match status" value="1"/>
</dbReference>
<feature type="compositionally biased region" description="Basic and acidic residues" evidence="4">
    <location>
        <begin position="287"/>
        <end position="308"/>
    </location>
</feature>
<evidence type="ECO:0000256" key="1">
    <source>
        <dbReference type="ARBA" id="ARBA00004123"/>
    </source>
</evidence>
<dbReference type="AlphaFoldDB" id="D8S8N1"/>
<gene>
    <name evidence="6" type="ORF">SELMODRAFT_111635</name>
</gene>
<evidence type="ECO:0000256" key="3">
    <source>
        <dbReference type="ARBA" id="ARBA00023242"/>
    </source>
</evidence>
<evidence type="ECO:0000259" key="5">
    <source>
        <dbReference type="PROSITE" id="PS50072"/>
    </source>
</evidence>
<dbReference type="GO" id="GO:0071013">
    <property type="term" value="C:catalytic step 2 spliceosome"/>
    <property type="evidence" value="ECO:0000318"/>
    <property type="project" value="GO_Central"/>
</dbReference>
<sequence>MSSVYVLEPLTKGKVVLHTSSGPLDIELWAREAPQATRNFVQLCMEGYYNNTLFHRVIPSFLVQGGDPTGTGKGGESIYGEPFPDEIHTRLKFRHRGFVACANEGRPNSNGSQFFITLDRCDWINGKHTIFGKVTGDTIYNLLKIAECDPDEDDRPTDPHSVLSTEVVWNPFDDIVPRKLHKPVDKSGAKTEEKPVKQKKRLNLLSFGEEALQEDEEASVIKEKIKSSHDVLDDPRLLKSQVPGPETKEDKQRELSAVRQALANKNPLPAQEEEDVASDGEDQDQTFDEKMRQKLLEKKRLWDPQQETKDDDDDEDEDEEEEESDIRKDKLVIKKRGLGSEARAEIALKTDVEMQLLTPQEQRRQKVKQHKRNLGSREETTMALLDKFREKLSSHKAAEPDKDEASDILSHKLKFELDRKDKMARKEALDHYVVVDPLLEKGKEQFNKIQAKMKRRNREWAGKSFT</sequence>
<feature type="domain" description="PPIase cyclophilin-type" evidence="5">
    <location>
        <begin position="18"/>
        <end position="167"/>
    </location>
</feature>
<feature type="compositionally biased region" description="Basic and acidic residues" evidence="4">
    <location>
        <begin position="246"/>
        <end position="256"/>
    </location>
</feature>
<dbReference type="KEGG" id="smo:SELMODRAFT_111635"/>
<dbReference type="GO" id="GO:0006457">
    <property type="term" value="P:protein folding"/>
    <property type="evidence" value="ECO:0000318"/>
    <property type="project" value="GO_Central"/>
</dbReference>
<dbReference type="STRING" id="88036.D8S8N1"/>
<dbReference type="PANTHER" id="PTHR45625:SF6">
    <property type="entry name" value="SPLICEOSOME-ASSOCIATED PROTEIN CWC27 HOMOLOG"/>
    <property type="match status" value="1"/>
</dbReference>
<feature type="compositionally biased region" description="Acidic residues" evidence="4">
    <location>
        <begin position="271"/>
        <end position="286"/>
    </location>
</feature>
<feature type="region of interest" description="Disordered" evidence="4">
    <location>
        <begin position="232"/>
        <end position="333"/>
    </location>
</feature>
<dbReference type="Gene3D" id="2.40.100.10">
    <property type="entry name" value="Cyclophilin-like"/>
    <property type="match status" value="1"/>
</dbReference>
<dbReference type="PANTHER" id="PTHR45625">
    <property type="entry name" value="PEPTIDYL-PROLYL CIS-TRANS ISOMERASE-RELATED"/>
    <property type="match status" value="1"/>
</dbReference>
<dbReference type="Pfam" id="PF00160">
    <property type="entry name" value="Pro_isomerase"/>
    <property type="match status" value="1"/>
</dbReference>
<evidence type="ECO:0000313" key="6">
    <source>
        <dbReference type="EMBL" id="EFJ19070.1"/>
    </source>
</evidence>
<dbReference type="EMBL" id="GL377607">
    <property type="protein sequence ID" value="EFJ19070.1"/>
    <property type="molecule type" value="Genomic_DNA"/>
</dbReference>
<dbReference type="InterPro" id="IPR020892">
    <property type="entry name" value="Cyclophilin-type_PPIase_CS"/>
</dbReference>
<dbReference type="OMA" id="CCELYDM"/>
<name>D8S8N1_SELML</name>
<dbReference type="HOGENOM" id="CLU_012062_14_4_1"/>
<dbReference type="InterPro" id="IPR029000">
    <property type="entry name" value="Cyclophilin-like_dom_sf"/>
</dbReference>
<comment type="subcellular location">
    <subcellularLocation>
        <location evidence="1">Nucleus</location>
    </subcellularLocation>
</comment>
<reference evidence="6 7" key="1">
    <citation type="journal article" date="2011" name="Science">
        <title>The Selaginella genome identifies genetic changes associated with the evolution of vascular plants.</title>
        <authorList>
            <person name="Banks J.A."/>
            <person name="Nishiyama T."/>
            <person name="Hasebe M."/>
            <person name="Bowman J.L."/>
            <person name="Gribskov M."/>
            <person name="dePamphilis C."/>
            <person name="Albert V.A."/>
            <person name="Aono N."/>
            <person name="Aoyama T."/>
            <person name="Ambrose B.A."/>
            <person name="Ashton N.W."/>
            <person name="Axtell M.J."/>
            <person name="Barker E."/>
            <person name="Barker M.S."/>
            <person name="Bennetzen J.L."/>
            <person name="Bonawitz N.D."/>
            <person name="Chapple C."/>
            <person name="Cheng C."/>
            <person name="Correa L.G."/>
            <person name="Dacre M."/>
            <person name="DeBarry J."/>
            <person name="Dreyer I."/>
            <person name="Elias M."/>
            <person name="Engstrom E.M."/>
            <person name="Estelle M."/>
            <person name="Feng L."/>
            <person name="Finet C."/>
            <person name="Floyd S.K."/>
            <person name="Frommer W.B."/>
            <person name="Fujita T."/>
            <person name="Gramzow L."/>
            <person name="Gutensohn M."/>
            <person name="Harholt J."/>
            <person name="Hattori M."/>
            <person name="Heyl A."/>
            <person name="Hirai T."/>
            <person name="Hiwatashi Y."/>
            <person name="Ishikawa M."/>
            <person name="Iwata M."/>
            <person name="Karol K.G."/>
            <person name="Koehler B."/>
            <person name="Kolukisaoglu U."/>
            <person name="Kubo M."/>
            <person name="Kurata T."/>
            <person name="Lalonde S."/>
            <person name="Li K."/>
            <person name="Li Y."/>
            <person name="Litt A."/>
            <person name="Lyons E."/>
            <person name="Manning G."/>
            <person name="Maruyama T."/>
            <person name="Michael T.P."/>
            <person name="Mikami K."/>
            <person name="Miyazaki S."/>
            <person name="Morinaga S."/>
            <person name="Murata T."/>
            <person name="Mueller-Roeber B."/>
            <person name="Nelson D.R."/>
            <person name="Obara M."/>
            <person name="Oguri Y."/>
            <person name="Olmstead R.G."/>
            <person name="Onodera N."/>
            <person name="Petersen B.L."/>
            <person name="Pils B."/>
            <person name="Prigge M."/>
            <person name="Rensing S.A."/>
            <person name="Riano-Pachon D.M."/>
            <person name="Roberts A.W."/>
            <person name="Sato Y."/>
            <person name="Scheller H.V."/>
            <person name="Schulz B."/>
            <person name="Schulz C."/>
            <person name="Shakirov E.V."/>
            <person name="Shibagaki N."/>
            <person name="Shinohara N."/>
            <person name="Shippen D.E."/>
            <person name="Soerensen I."/>
            <person name="Sotooka R."/>
            <person name="Sugimoto N."/>
            <person name="Sugita M."/>
            <person name="Sumikawa N."/>
            <person name="Tanurdzic M."/>
            <person name="Theissen G."/>
            <person name="Ulvskov P."/>
            <person name="Wakazuki S."/>
            <person name="Weng J.K."/>
            <person name="Willats W.W."/>
            <person name="Wipf D."/>
            <person name="Wolf P.G."/>
            <person name="Yang L."/>
            <person name="Zimmer A.D."/>
            <person name="Zhu Q."/>
            <person name="Mitros T."/>
            <person name="Hellsten U."/>
            <person name="Loque D."/>
            <person name="Otillar R."/>
            <person name="Salamov A."/>
            <person name="Schmutz J."/>
            <person name="Shapiro H."/>
            <person name="Lindquist E."/>
            <person name="Lucas S."/>
            <person name="Rokhsar D."/>
            <person name="Grigoriev I.V."/>
        </authorList>
    </citation>
    <scope>NUCLEOTIDE SEQUENCE [LARGE SCALE GENOMIC DNA]</scope>
</reference>
<feature type="compositionally biased region" description="Basic residues" evidence="4">
    <location>
        <begin position="365"/>
        <end position="374"/>
    </location>
</feature>
<dbReference type="GO" id="GO:0003755">
    <property type="term" value="F:peptidyl-prolyl cis-trans isomerase activity"/>
    <property type="evidence" value="ECO:0007669"/>
    <property type="project" value="InterPro"/>
</dbReference>
<feature type="compositionally biased region" description="Acidic residues" evidence="4">
    <location>
        <begin position="309"/>
        <end position="324"/>
    </location>
</feature>
<keyword evidence="7" id="KW-1185">Reference proteome</keyword>